<proteinExistence type="predicted"/>
<accession>A0A381WD68</accession>
<name>A0A381WD68_9ZZZZ</name>
<protein>
    <submittedName>
        <fullName evidence="1">Uncharacterized protein</fullName>
    </submittedName>
</protein>
<dbReference type="AlphaFoldDB" id="A0A381WD68"/>
<dbReference type="EMBL" id="UINC01011435">
    <property type="protein sequence ID" value="SVA50476.1"/>
    <property type="molecule type" value="Genomic_DNA"/>
</dbReference>
<reference evidence="1" key="1">
    <citation type="submission" date="2018-05" db="EMBL/GenBank/DDBJ databases">
        <authorList>
            <person name="Lanie J.A."/>
            <person name="Ng W.-L."/>
            <person name="Kazmierczak K.M."/>
            <person name="Andrzejewski T.M."/>
            <person name="Davidsen T.M."/>
            <person name="Wayne K.J."/>
            <person name="Tettelin H."/>
            <person name="Glass J.I."/>
            <person name="Rusch D."/>
            <person name="Podicherti R."/>
            <person name="Tsui H.-C.T."/>
            <person name="Winkler M.E."/>
        </authorList>
    </citation>
    <scope>NUCLEOTIDE SEQUENCE</scope>
</reference>
<evidence type="ECO:0000313" key="1">
    <source>
        <dbReference type="EMBL" id="SVA50476.1"/>
    </source>
</evidence>
<gene>
    <name evidence="1" type="ORF">METZ01_LOCUS103330</name>
</gene>
<sequence length="189" mass="21993">MVKKLYSAMEIDLKTRVALWYRRRLHRRKSSRKAVKLSSSKGRLRSILFFLPDKIEHIRIVEYFIKSISHSELNGTEIRFLCSQKAGTRYLKLINTGIQMYNEEGLDQWGLPQFPLENRICKLNAEGIADLDPEFNPVHACLARASNASIRIGFDSRLADYYYNVTLELKEAAFLEKSYLKMEQLLGLE</sequence>
<organism evidence="1">
    <name type="scientific">marine metagenome</name>
    <dbReference type="NCBI Taxonomy" id="408172"/>
    <lineage>
        <taxon>unclassified sequences</taxon>
        <taxon>metagenomes</taxon>
        <taxon>ecological metagenomes</taxon>
    </lineage>
</organism>